<dbReference type="Pfam" id="PF01042">
    <property type="entry name" value="Ribonuc_L-PSP"/>
    <property type="match status" value="1"/>
</dbReference>
<proteinExistence type="predicted"/>
<reference evidence="1 2" key="1">
    <citation type="submission" date="2016-04" db="EMBL/GenBank/DDBJ databases">
        <title>Multiple horizontal gene transfer events from other fungi enriched the ability of the initially mycotrophic fungus Trichoderma (Ascomycota) to feed on dead plant biomass.</title>
        <authorList>
            <person name="Atanasova L."/>
            <person name="Chenthamara K."/>
            <person name="Zhang J."/>
            <person name="Grujic M."/>
            <person name="Henrissat B."/>
            <person name="Kuo A."/>
            <person name="Aertz A."/>
            <person name="Salamov A."/>
            <person name="Lipzen A."/>
            <person name="Labutti K."/>
            <person name="Barry K."/>
            <person name="Miao Y."/>
            <person name="Rahimi M.J."/>
            <person name="Shen Q."/>
            <person name="Grigoriev I.V."/>
            <person name="Kubicek C.P."/>
            <person name="Druzhinina I.S."/>
        </authorList>
    </citation>
    <scope>NUCLEOTIDE SEQUENCE [LARGE SCALE GENOMIC DNA]</scope>
    <source>
        <strain evidence="1 2">NJAU 4742</strain>
    </source>
</reference>
<name>A0A1T3CUI5_9HYPO</name>
<dbReference type="InterPro" id="IPR006175">
    <property type="entry name" value="YjgF/YER057c/UK114"/>
</dbReference>
<evidence type="ECO:0000313" key="1">
    <source>
        <dbReference type="EMBL" id="OPB44716.1"/>
    </source>
</evidence>
<organism evidence="1 2">
    <name type="scientific">Trichoderma guizhouense</name>
    <dbReference type="NCBI Taxonomy" id="1491466"/>
    <lineage>
        <taxon>Eukaryota</taxon>
        <taxon>Fungi</taxon>
        <taxon>Dikarya</taxon>
        <taxon>Ascomycota</taxon>
        <taxon>Pezizomycotina</taxon>
        <taxon>Sordariomycetes</taxon>
        <taxon>Hypocreomycetidae</taxon>
        <taxon>Hypocreales</taxon>
        <taxon>Hypocreaceae</taxon>
        <taxon>Trichoderma</taxon>
    </lineage>
</organism>
<keyword evidence="2" id="KW-1185">Reference proteome</keyword>
<evidence type="ECO:0000313" key="2">
    <source>
        <dbReference type="Proteomes" id="UP000191004"/>
    </source>
</evidence>
<comment type="caution">
    <text evidence="1">The sequence shown here is derived from an EMBL/GenBank/DDBJ whole genome shotgun (WGS) entry which is preliminary data.</text>
</comment>
<dbReference type="Proteomes" id="UP000191004">
    <property type="component" value="Unassembled WGS sequence"/>
</dbReference>
<protein>
    <submittedName>
        <fullName evidence="1">Uncharacterized protein</fullName>
    </submittedName>
</protein>
<gene>
    <name evidence="1" type="ORF">A0O28_0088530</name>
</gene>
<accession>A0A1T3CUI5</accession>
<dbReference type="Gene3D" id="3.30.1330.40">
    <property type="entry name" value="RutC-like"/>
    <property type="match status" value="1"/>
</dbReference>
<dbReference type="SUPFAM" id="SSF55298">
    <property type="entry name" value="YjgF-like"/>
    <property type="match status" value="1"/>
</dbReference>
<sequence>MSSSITFFNHNAGKKMAETFNYSQVAKLANGAVALSGMLGVDATVTLAPTLEQQVETILDHIEAALAAASAKPTDVFKVVSYHLDIEESAGLITAGWLRRHNFKPTWTAIGVAQLAIPGARLEVQVEAWRGSQDN</sequence>
<dbReference type="InterPro" id="IPR035959">
    <property type="entry name" value="RutC-like_sf"/>
</dbReference>
<dbReference type="EMBL" id="LVVK01000006">
    <property type="protein sequence ID" value="OPB44716.1"/>
    <property type="molecule type" value="Genomic_DNA"/>
</dbReference>
<dbReference type="AlphaFoldDB" id="A0A1T3CUI5"/>